<evidence type="ECO:0000313" key="4">
    <source>
        <dbReference type="Proteomes" id="UP000322000"/>
    </source>
</evidence>
<dbReference type="GO" id="GO:0071209">
    <property type="term" value="F:U7 snRNA binding"/>
    <property type="evidence" value="ECO:0007669"/>
    <property type="project" value="InterPro"/>
</dbReference>
<name>A0A7E5VGP7_TRINI</name>
<reference evidence="5" key="1">
    <citation type="submission" date="2025-08" db="UniProtKB">
        <authorList>
            <consortium name="RefSeq"/>
        </authorList>
    </citation>
    <scope>IDENTIFICATION</scope>
</reference>
<dbReference type="GO" id="GO:0005683">
    <property type="term" value="C:U7 snRNP"/>
    <property type="evidence" value="ECO:0007669"/>
    <property type="project" value="TreeGrafter"/>
</dbReference>
<dbReference type="GeneID" id="113493688"/>
<feature type="region of interest" description="Disordered" evidence="2">
    <location>
        <begin position="177"/>
        <end position="201"/>
    </location>
</feature>
<keyword evidence="4" id="KW-1185">Reference proteome</keyword>
<dbReference type="InterPro" id="IPR039267">
    <property type="entry name" value="Lsm11"/>
</dbReference>
<evidence type="ECO:0000256" key="1">
    <source>
        <dbReference type="SAM" id="Coils"/>
    </source>
</evidence>
<dbReference type="Gene3D" id="2.30.30.100">
    <property type="match status" value="1"/>
</dbReference>
<dbReference type="FunCoup" id="A0A7E5VGP7">
    <property type="interactions" value="230"/>
</dbReference>
<dbReference type="InParanoid" id="A0A7E5VGP7"/>
<dbReference type="PANTHER" id="PTHR21415:SF1">
    <property type="entry name" value="U7 SNRNA-ASSOCIATED SM-LIKE PROTEIN LSM11"/>
    <property type="match status" value="1"/>
</dbReference>
<dbReference type="InterPro" id="IPR047575">
    <property type="entry name" value="Sm"/>
</dbReference>
<dbReference type="SUPFAM" id="SSF50182">
    <property type="entry name" value="Sm-like ribonucleoproteins"/>
    <property type="match status" value="1"/>
</dbReference>
<dbReference type="Pfam" id="PF01423">
    <property type="entry name" value="LSM"/>
    <property type="match status" value="1"/>
</dbReference>
<dbReference type="PANTHER" id="PTHR21415">
    <property type="entry name" value="U7 SNRNA-ASSOCIATED SM-LIKE PROTEIN LSM11"/>
    <property type="match status" value="1"/>
</dbReference>
<dbReference type="KEGG" id="tnl:113493688"/>
<evidence type="ECO:0000259" key="3">
    <source>
        <dbReference type="PROSITE" id="PS52002"/>
    </source>
</evidence>
<dbReference type="Proteomes" id="UP000322000">
    <property type="component" value="Chromosome 5"/>
</dbReference>
<feature type="domain" description="Sm" evidence="3">
    <location>
        <begin position="121"/>
        <end position="238"/>
    </location>
</feature>
<dbReference type="InterPro" id="IPR010920">
    <property type="entry name" value="LSM_dom_sf"/>
</dbReference>
<gene>
    <name evidence="5" type="primary">LOC113493688</name>
</gene>
<keyword evidence="1" id="KW-0175">Coiled coil</keyword>
<evidence type="ECO:0000313" key="5">
    <source>
        <dbReference type="RefSeq" id="XP_026727475.1"/>
    </source>
</evidence>
<protein>
    <submittedName>
        <fullName evidence="5">U7 snRNA-associated Sm-like protein LSm11</fullName>
    </submittedName>
</protein>
<dbReference type="InterPro" id="IPR001163">
    <property type="entry name" value="Sm_dom_euk/arc"/>
</dbReference>
<dbReference type="AlphaFoldDB" id="A0A7E5VGP7"/>
<dbReference type="RefSeq" id="XP_026727475.1">
    <property type="nucleotide sequence ID" value="XM_026871674.1"/>
</dbReference>
<accession>A0A7E5VGP7</accession>
<proteinExistence type="predicted"/>
<organism evidence="4 5">
    <name type="scientific">Trichoplusia ni</name>
    <name type="common">Cabbage looper</name>
    <dbReference type="NCBI Taxonomy" id="7111"/>
    <lineage>
        <taxon>Eukaryota</taxon>
        <taxon>Metazoa</taxon>
        <taxon>Ecdysozoa</taxon>
        <taxon>Arthropoda</taxon>
        <taxon>Hexapoda</taxon>
        <taxon>Insecta</taxon>
        <taxon>Pterygota</taxon>
        <taxon>Neoptera</taxon>
        <taxon>Endopterygota</taxon>
        <taxon>Lepidoptera</taxon>
        <taxon>Glossata</taxon>
        <taxon>Ditrysia</taxon>
        <taxon>Noctuoidea</taxon>
        <taxon>Noctuidae</taxon>
        <taxon>Plusiinae</taxon>
        <taxon>Trichoplusia</taxon>
    </lineage>
</organism>
<dbReference type="CTD" id="134353"/>
<dbReference type="GO" id="GO:0006398">
    <property type="term" value="P:mRNA 3'-end processing by stem-loop binding and cleavage"/>
    <property type="evidence" value="ECO:0007669"/>
    <property type="project" value="TreeGrafter"/>
</dbReference>
<dbReference type="SMART" id="SM00651">
    <property type="entry name" value="Sm"/>
    <property type="match status" value="1"/>
</dbReference>
<evidence type="ECO:0000256" key="2">
    <source>
        <dbReference type="SAM" id="MobiDB-lite"/>
    </source>
</evidence>
<sequence length="238" mass="26716">MTDNNSDSSTSESEVSACSSSFNPIKALYSTKAKVPVESAPLYENISQFESALKKSNEVLPVGQSELVKKREEAKEKKRIEEENKLNEKNKQRFAQYGGMVQTRREIRTRNVLTRMDAMEGPLGVLKDCVDKRLRLKIITRHGTGVRGVLHATLVAFDKQWNMALSDVLEVWKRKGPRKRKVPPGLGRPVPKGTAASISSVPEVTETPLGKGIWECSRYIPQMMVRGEHIVLVNVVER</sequence>
<dbReference type="PROSITE" id="PS52002">
    <property type="entry name" value="SM"/>
    <property type="match status" value="1"/>
</dbReference>
<feature type="coiled-coil region" evidence="1">
    <location>
        <begin position="64"/>
        <end position="92"/>
    </location>
</feature>